<dbReference type="Proteomes" id="UP001237642">
    <property type="component" value="Unassembled WGS sequence"/>
</dbReference>
<evidence type="ECO:0000313" key="4">
    <source>
        <dbReference type="Proteomes" id="UP001237642"/>
    </source>
</evidence>
<feature type="region of interest" description="Disordered" evidence="1">
    <location>
        <begin position="1"/>
        <end position="37"/>
    </location>
</feature>
<accession>A0AAD8MQA9</accession>
<feature type="compositionally biased region" description="Basic and acidic residues" evidence="1">
    <location>
        <begin position="22"/>
        <end position="37"/>
    </location>
</feature>
<proteinExistence type="predicted"/>
<feature type="domain" description="Splicing factor cactin central" evidence="2">
    <location>
        <begin position="44"/>
        <end position="164"/>
    </location>
</feature>
<organism evidence="3 4">
    <name type="scientific">Heracleum sosnowskyi</name>
    <dbReference type="NCBI Taxonomy" id="360622"/>
    <lineage>
        <taxon>Eukaryota</taxon>
        <taxon>Viridiplantae</taxon>
        <taxon>Streptophyta</taxon>
        <taxon>Embryophyta</taxon>
        <taxon>Tracheophyta</taxon>
        <taxon>Spermatophyta</taxon>
        <taxon>Magnoliopsida</taxon>
        <taxon>eudicotyledons</taxon>
        <taxon>Gunneridae</taxon>
        <taxon>Pentapetalae</taxon>
        <taxon>asterids</taxon>
        <taxon>campanulids</taxon>
        <taxon>Apiales</taxon>
        <taxon>Apiaceae</taxon>
        <taxon>Apioideae</taxon>
        <taxon>apioid superclade</taxon>
        <taxon>Tordylieae</taxon>
        <taxon>Tordyliinae</taxon>
        <taxon>Heracleum</taxon>
    </lineage>
</organism>
<protein>
    <recommendedName>
        <fullName evidence="2">Splicing factor cactin central domain-containing protein</fullName>
    </recommendedName>
</protein>
<evidence type="ECO:0000313" key="3">
    <source>
        <dbReference type="EMBL" id="KAK1381107.1"/>
    </source>
</evidence>
<name>A0AAD8MQA9_9APIA</name>
<gene>
    <name evidence="3" type="ORF">POM88_027851</name>
</gene>
<sequence>MEVKRTHLSSADAQILNENEYENEKQQGKKRKTTPDDMALKLAKRIKSRNANTKISHLLLEIEEQRREIERMEEIEKVKTREEKVTEKAEHEEKESVDDRRGLHSSAAADFKNLLQGKSHSELEVLRSAIESQMRSGSGNEVECCEVVLKFINMYKVKACLKDIQAKILRIKGSSAPLKGQFYT</sequence>
<dbReference type="Pfam" id="PF10312">
    <property type="entry name" value="Cactin_mid"/>
    <property type="match status" value="1"/>
</dbReference>
<dbReference type="AlphaFoldDB" id="A0AAD8MQA9"/>
<comment type="caution">
    <text evidence="3">The sequence shown here is derived from an EMBL/GenBank/DDBJ whole genome shotgun (WGS) entry which is preliminary data.</text>
</comment>
<evidence type="ECO:0000259" key="2">
    <source>
        <dbReference type="Pfam" id="PF10312"/>
    </source>
</evidence>
<reference evidence="3" key="2">
    <citation type="submission" date="2023-05" db="EMBL/GenBank/DDBJ databases">
        <authorList>
            <person name="Schelkunov M.I."/>
        </authorList>
    </citation>
    <scope>NUCLEOTIDE SEQUENCE</scope>
    <source>
        <strain evidence="3">Hsosn_3</strain>
        <tissue evidence="3">Leaf</tissue>
    </source>
</reference>
<feature type="region of interest" description="Disordered" evidence="1">
    <location>
        <begin position="80"/>
        <end position="102"/>
    </location>
</feature>
<reference evidence="3" key="1">
    <citation type="submission" date="2023-02" db="EMBL/GenBank/DDBJ databases">
        <title>Genome of toxic invasive species Heracleum sosnowskyi carries increased number of genes despite the absence of recent whole-genome duplications.</title>
        <authorList>
            <person name="Schelkunov M."/>
            <person name="Shtratnikova V."/>
            <person name="Makarenko M."/>
            <person name="Klepikova A."/>
            <person name="Omelchenko D."/>
            <person name="Novikova G."/>
            <person name="Obukhova E."/>
            <person name="Bogdanov V."/>
            <person name="Penin A."/>
            <person name="Logacheva M."/>
        </authorList>
    </citation>
    <scope>NUCLEOTIDE SEQUENCE</scope>
    <source>
        <strain evidence="3">Hsosn_3</strain>
        <tissue evidence="3">Leaf</tissue>
    </source>
</reference>
<evidence type="ECO:0000256" key="1">
    <source>
        <dbReference type="SAM" id="MobiDB-lite"/>
    </source>
</evidence>
<dbReference type="EMBL" id="JAUIZM010000006">
    <property type="protein sequence ID" value="KAK1381107.1"/>
    <property type="molecule type" value="Genomic_DNA"/>
</dbReference>
<keyword evidence="4" id="KW-1185">Reference proteome</keyword>
<dbReference type="InterPro" id="IPR018816">
    <property type="entry name" value="Cactin_central"/>
</dbReference>